<feature type="transmembrane region" description="Helical" evidence="5">
    <location>
        <begin position="38"/>
        <end position="57"/>
    </location>
</feature>
<reference evidence="7" key="1">
    <citation type="submission" date="2018-05" db="EMBL/GenBank/DDBJ databases">
        <authorList>
            <person name="Lanie J.A."/>
            <person name="Ng W.-L."/>
            <person name="Kazmierczak K.M."/>
            <person name="Andrzejewski T.M."/>
            <person name="Davidsen T.M."/>
            <person name="Wayne K.J."/>
            <person name="Tettelin H."/>
            <person name="Glass J.I."/>
            <person name="Rusch D."/>
            <person name="Podicherti R."/>
            <person name="Tsui H.-C.T."/>
            <person name="Winkler M.E."/>
        </authorList>
    </citation>
    <scope>NUCLEOTIDE SEQUENCE</scope>
</reference>
<comment type="subcellular location">
    <subcellularLocation>
        <location evidence="1">Membrane</location>
        <topology evidence="1">Multi-pass membrane protein</topology>
    </subcellularLocation>
</comment>
<accession>A0A382I6U3</accession>
<evidence type="ECO:0000256" key="4">
    <source>
        <dbReference type="ARBA" id="ARBA00023136"/>
    </source>
</evidence>
<feature type="transmembrane region" description="Helical" evidence="5">
    <location>
        <begin position="69"/>
        <end position="91"/>
    </location>
</feature>
<evidence type="ECO:0000256" key="5">
    <source>
        <dbReference type="SAM" id="Phobius"/>
    </source>
</evidence>
<dbReference type="Gene3D" id="1.20.1420.30">
    <property type="entry name" value="NCX, central ion-binding region"/>
    <property type="match status" value="1"/>
</dbReference>
<evidence type="ECO:0000256" key="1">
    <source>
        <dbReference type="ARBA" id="ARBA00004141"/>
    </source>
</evidence>
<dbReference type="InterPro" id="IPR004837">
    <property type="entry name" value="NaCa_Exmemb"/>
</dbReference>
<sequence>MAPSVKGATLDAVGSSFPEFCTVVFAIIAGSFEAGLGAIVGSALFNILIIPALCVIVSKDMKINKEVVYRDGFIYITTVILLIASAFYGYVGHIDWVPTHNVDMNLRFIPGWVGLIAMMLYAGYIILLTMQSNNDEFQKVEVNTFSKIIF</sequence>
<dbReference type="InterPro" id="IPR004481">
    <property type="entry name" value="K/Na/Ca-exchanger"/>
</dbReference>
<keyword evidence="2 5" id="KW-0812">Transmembrane</keyword>
<dbReference type="GO" id="GO:0005262">
    <property type="term" value="F:calcium channel activity"/>
    <property type="evidence" value="ECO:0007669"/>
    <property type="project" value="TreeGrafter"/>
</dbReference>
<dbReference type="AlphaFoldDB" id="A0A382I6U3"/>
<evidence type="ECO:0000259" key="6">
    <source>
        <dbReference type="Pfam" id="PF01699"/>
    </source>
</evidence>
<dbReference type="PANTHER" id="PTHR10846:SF8">
    <property type="entry name" value="INNER MEMBRANE PROTEIN YRBG"/>
    <property type="match status" value="1"/>
</dbReference>
<dbReference type="PANTHER" id="PTHR10846">
    <property type="entry name" value="SODIUM/POTASSIUM/CALCIUM EXCHANGER"/>
    <property type="match status" value="1"/>
</dbReference>
<feature type="domain" description="Sodium/calcium exchanger membrane region" evidence="6">
    <location>
        <begin position="3"/>
        <end position="129"/>
    </location>
</feature>
<feature type="non-terminal residue" evidence="7">
    <location>
        <position position="150"/>
    </location>
</feature>
<feature type="transmembrane region" description="Helical" evidence="5">
    <location>
        <begin position="111"/>
        <end position="130"/>
    </location>
</feature>
<proteinExistence type="predicted"/>
<organism evidence="7">
    <name type="scientific">marine metagenome</name>
    <dbReference type="NCBI Taxonomy" id="408172"/>
    <lineage>
        <taxon>unclassified sequences</taxon>
        <taxon>metagenomes</taxon>
        <taxon>ecological metagenomes</taxon>
    </lineage>
</organism>
<dbReference type="EMBL" id="UINC01065412">
    <property type="protein sequence ID" value="SVB95052.1"/>
    <property type="molecule type" value="Genomic_DNA"/>
</dbReference>
<gene>
    <name evidence="7" type="ORF">METZ01_LOCUS247906</name>
</gene>
<keyword evidence="3 5" id="KW-1133">Transmembrane helix</keyword>
<feature type="transmembrane region" description="Helical" evidence="5">
    <location>
        <begin position="12"/>
        <end position="32"/>
    </location>
</feature>
<dbReference type="GO" id="GO:0005886">
    <property type="term" value="C:plasma membrane"/>
    <property type="evidence" value="ECO:0007669"/>
    <property type="project" value="TreeGrafter"/>
</dbReference>
<dbReference type="InterPro" id="IPR044880">
    <property type="entry name" value="NCX_ion-bd_dom_sf"/>
</dbReference>
<dbReference type="GO" id="GO:0008273">
    <property type="term" value="F:calcium, potassium:sodium antiporter activity"/>
    <property type="evidence" value="ECO:0007669"/>
    <property type="project" value="TreeGrafter"/>
</dbReference>
<keyword evidence="4 5" id="KW-0472">Membrane</keyword>
<evidence type="ECO:0000313" key="7">
    <source>
        <dbReference type="EMBL" id="SVB95052.1"/>
    </source>
</evidence>
<protein>
    <recommendedName>
        <fullName evidence="6">Sodium/calcium exchanger membrane region domain-containing protein</fullName>
    </recommendedName>
</protein>
<dbReference type="GO" id="GO:0006874">
    <property type="term" value="P:intracellular calcium ion homeostasis"/>
    <property type="evidence" value="ECO:0007669"/>
    <property type="project" value="TreeGrafter"/>
</dbReference>
<name>A0A382I6U3_9ZZZZ</name>
<evidence type="ECO:0000256" key="2">
    <source>
        <dbReference type="ARBA" id="ARBA00022692"/>
    </source>
</evidence>
<evidence type="ECO:0000256" key="3">
    <source>
        <dbReference type="ARBA" id="ARBA00022989"/>
    </source>
</evidence>
<dbReference type="Pfam" id="PF01699">
    <property type="entry name" value="Na_Ca_ex"/>
    <property type="match status" value="1"/>
</dbReference>